<dbReference type="RefSeq" id="WP_051191160.1">
    <property type="nucleotide sequence ID" value="NZ_BMWY01000002.1"/>
</dbReference>
<evidence type="ECO:0000259" key="1">
    <source>
        <dbReference type="Pfam" id="PF13568"/>
    </source>
</evidence>
<dbReference type="GeneID" id="94368671"/>
<reference evidence="3" key="1">
    <citation type="journal article" date="2019" name="Int. J. Syst. Evol. Microbiol.">
        <title>The Global Catalogue of Microorganisms (GCM) 10K type strain sequencing project: providing services to taxonomists for standard genome sequencing and annotation.</title>
        <authorList>
            <consortium name="The Broad Institute Genomics Platform"/>
            <consortium name="The Broad Institute Genome Sequencing Center for Infectious Disease"/>
            <person name="Wu L."/>
            <person name="Ma J."/>
        </authorList>
    </citation>
    <scope>NUCLEOTIDE SEQUENCE [LARGE SCALE GENOMIC DNA]</scope>
    <source>
        <strain evidence="3">KCTC 12708</strain>
    </source>
</reference>
<dbReference type="Proteomes" id="UP000615593">
    <property type="component" value="Unassembled WGS sequence"/>
</dbReference>
<protein>
    <recommendedName>
        <fullName evidence="1">Outer membrane protein beta-barrel domain-containing protein</fullName>
    </recommendedName>
</protein>
<evidence type="ECO:0000313" key="3">
    <source>
        <dbReference type="Proteomes" id="UP000615593"/>
    </source>
</evidence>
<evidence type="ECO:0000313" key="2">
    <source>
        <dbReference type="EMBL" id="GGZ50416.1"/>
    </source>
</evidence>
<name>A0ABQ3BQ12_9FLAO</name>
<keyword evidence="3" id="KW-1185">Reference proteome</keyword>
<dbReference type="InterPro" id="IPR025665">
    <property type="entry name" value="Beta-barrel_OMP_2"/>
</dbReference>
<accession>A0ABQ3BQ12</accession>
<gene>
    <name evidence="2" type="ORF">GCM10008088_10060</name>
</gene>
<feature type="domain" description="Outer membrane protein beta-barrel" evidence="1">
    <location>
        <begin position="223"/>
        <end position="375"/>
    </location>
</feature>
<comment type="caution">
    <text evidence="2">The sequence shown here is derived from an EMBL/GenBank/DDBJ whole genome shotgun (WGS) entry which is preliminary data.</text>
</comment>
<organism evidence="2 3">
    <name type="scientific">Mesonia mobilis</name>
    <dbReference type="NCBI Taxonomy" id="369791"/>
    <lineage>
        <taxon>Bacteria</taxon>
        <taxon>Pseudomonadati</taxon>
        <taxon>Bacteroidota</taxon>
        <taxon>Flavobacteriia</taxon>
        <taxon>Flavobacteriales</taxon>
        <taxon>Flavobacteriaceae</taxon>
        <taxon>Mesonia</taxon>
    </lineage>
</organism>
<dbReference type="EMBL" id="BMWY01000002">
    <property type="protein sequence ID" value="GGZ50416.1"/>
    <property type="molecule type" value="Genomic_DNA"/>
</dbReference>
<dbReference type="Pfam" id="PF13568">
    <property type="entry name" value="OMP_b-brl_2"/>
    <property type="match status" value="1"/>
</dbReference>
<proteinExistence type="predicted"/>
<sequence>MKNIFFLAFISISFQLQAQIEFEKGYYIDDSGKHETLIKNIDWKNNPSEIEIKASENATSTFKSISEISEFGITNQAKYIKREVKIDYSSTNLSEISKQRNPEFKTKTVLLKTLIEGDAASLYTYEESNLKRFFYALPQEEIKPLIYKQFVAEFNDKLLTNASYKQELLNHLKCDNISLTYVENTDYKEADLTRFFIRYHECKNAEYINYKNKTHRNVFKLNIRPGLIASSLKVIDGTSTYYYDTEFDTSVRFRFGVEAEIFLPFNKDKWSLIVEPTYHYHKNETERVFKNDYITDPTEDVTLDYTSIQIPLGVRYYMFLNDDAQIFVNAGYLLDFSISSQIQFQQHNNIDITSENNLVFGAGFKYKRLSAEARFGFERDLLVNYDRWDTKGNHSISLIFGYTLFE</sequence>